<comment type="function">
    <text evidence="1">Required for the transposition of the insertion element.</text>
</comment>
<dbReference type="EMBL" id="BAABKN010000014">
    <property type="protein sequence ID" value="GAA4738329.1"/>
    <property type="molecule type" value="Genomic_DNA"/>
</dbReference>
<comment type="similarity">
    <text evidence="2">Belongs to the transposase mutator family.</text>
</comment>
<protein>
    <recommendedName>
        <fullName evidence="8">FCD domain-containing protein</fullName>
    </recommendedName>
</protein>
<evidence type="ECO:0000256" key="5">
    <source>
        <dbReference type="ARBA" id="ARBA00023172"/>
    </source>
</evidence>
<reference evidence="7" key="1">
    <citation type="journal article" date="2019" name="Int. J. Syst. Evol. Microbiol.">
        <title>The Global Catalogue of Microorganisms (GCM) 10K type strain sequencing project: providing services to taxonomists for standard genome sequencing and annotation.</title>
        <authorList>
            <consortium name="The Broad Institute Genomics Platform"/>
            <consortium name="The Broad Institute Genome Sequencing Center for Infectious Disease"/>
            <person name="Wu L."/>
            <person name="Ma J."/>
        </authorList>
    </citation>
    <scope>NUCLEOTIDE SEQUENCE [LARGE SCALE GENOMIC DNA]</scope>
    <source>
        <strain evidence="7">JCM 18532</strain>
    </source>
</reference>
<gene>
    <name evidence="6" type="ORF">GCM10023350_23150</name>
</gene>
<proteinExistence type="inferred from homology"/>
<keyword evidence="3" id="KW-0815">Transposition</keyword>
<evidence type="ECO:0000256" key="2">
    <source>
        <dbReference type="ARBA" id="ARBA00010961"/>
    </source>
</evidence>
<evidence type="ECO:0000256" key="1">
    <source>
        <dbReference type="ARBA" id="ARBA00002190"/>
    </source>
</evidence>
<name>A0ABP8YUA5_9ACTN</name>
<dbReference type="InterPro" id="IPR001207">
    <property type="entry name" value="Transposase_mutator"/>
</dbReference>
<accession>A0ABP8YUA5</accession>
<evidence type="ECO:0008006" key="8">
    <source>
        <dbReference type="Google" id="ProtNLM"/>
    </source>
</evidence>
<organism evidence="6 7">
    <name type="scientific">Nocardioides endophyticus</name>
    <dbReference type="NCBI Taxonomy" id="1353775"/>
    <lineage>
        <taxon>Bacteria</taxon>
        <taxon>Bacillati</taxon>
        <taxon>Actinomycetota</taxon>
        <taxon>Actinomycetes</taxon>
        <taxon>Propionibacteriales</taxon>
        <taxon>Nocardioidaceae</taxon>
        <taxon>Nocardioides</taxon>
    </lineage>
</organism>
<keyword evidence="7" id="KW-1185">Reference proteome</keyword>
<keyword evidence="5" id="KW-0233">DNA recombination</keyword>
<dbReference type="Proteomes" id="UP001499882">
    <property type="component" value="Unassembled WGS sequence"/>
</dbReference>
<keyword evidence="4" id="KW-0238">DNA-binding</keyword>
<sequence>MGVTPKWMWPAVNAMLHSVDDQPGTAAVQAQFDRLLDDVDDRLPDVFAHLDHARADLLSCTAFPKEIWTRSGPTTPPSG</sequence>
<evidence type="ECO:0000256" key="3">
    <source>
        <dbReference type="ARBA" id="ARBA00022578"/>
    </source>
</evidence>
<evidence type="ECO:0000313" key="7">
    <source>
        <dbReference type="Proteomes" id="UP001499882"/>
    </source>
</evidence>
<evidence type="ECO:0000313" key="6">
    <source>
        <dbReference type="EMBL" id="GAA4738329.1"/>
    </source>
</evidence>
<comment type="caution">
    <text evidence="6">The sequence shown here is derived from an EMBL/GenBank/DDBJ whole genome shotgun (WGS) entry which is preliminary data.</text>
</comment>
<evidence type="ECO:0000256" key="4">
    <source>
        <dbReference type="ARBA" id="ARBA00023125"/>
    </source>
</evidence>
<dbReference type="Pfam" id="PF00872">
    <property type="entry name" value="Transposase_mut"/>
    <property type="match status" value="1"/>
</dbReference>